<protein>
    <submittedName>
        <fullName evidence="1">Uncharacterized protein</fullName>
    </submittedName>
</protein>
<accession>A0A194XCW9</accession>
<keyword evidence="2" id="KW-1185">Reference proteome</keyword>
<dbReference type="KEGG" id="psco:LY89DRAFT_732704"/>
<evidence type="ECO:0000313" key="1">
    <source>
        <dbReference type="EMBL" id="KUJ18004.1"/>
    </source>
</evidence>
<dbReference type="GeneID" id="28829447"/>
<proteinExistence type="predicted"/>
<dbReference type="InParanoid" id="A0A194XCW9"/>
<dbReference type="Proteomes" id="UP000070700">
    <property type="component" value="Unassembled WGS sequence"/>
</dbReference>
<organism evidence="1 2">
    <name type="scientific">Mollisia scopiformis</name>
    <name type="common">Conifer needle endophyte fungus</name>
    <name type="synonym">Phialocephala scopiformis</name>
    <dbReference type="NCBI Taxonomy" id="149040"/>
    <lineage>
        <taxon>Eukaryota</taxon>
        <taxon>Fungi</taxon>
        <taxon>Dikarya</taxon>
        <taxon>Ascomycota</taxon>
        <taxon>Pezizomycotina</taxon>
        <taxon>Leotiomycetes</taxon>
        <taxon>Helotiales</taxon>
        <taxon>Mollisiaceae</taxon>
        <taxon>Mollisia</taxon>
    </lineage>
</organism>
<gene>
    <name evidence="1" type="ORF">LY89DRAFT_732704</name>
</gene>
<dbReference type="EMBL" id="KQ947413">
    <property type="protein sequence ID" value="KUJ18004.1"/>
    <property type="molecule type" value="Genomic_DNA"/>
</dbReference>
<evidence type="ECO:0000313" key="2">
    <source>
        <dbReference type="Proteomes" id="UP000070700"/>
    </source>
</evidence>
<dbReference type="AlphaFoldDB" id="A0A194XCW9"/>
<reference evidence="1 2" key="1">
    <citation type="submission" date="2015-10" db="EMBL/GenBank/DDBJ databases">
        <title>Full genome of DAOMC 229536 Phialocephala scopiformis, a fungal endophyte of spruce producing the potent anti-insectan compound rugulosin.</title>
        <authorList>
            <consortium name="DOE Joint Genome Institute"/>
            <person name="Walker A.K."/>
            <person name="Frasz S.L."/>
            <person name="Seifert K.A."/>
            <person name="Miller J.D."/>
            <person name="Mondo S.J."/>
            <person name="Labutti K."/>
            <person name="Lipzen A."/>
            <person name="Dockter R."/>
            <person name="Kennedy M."/>
            <person name="Grigoriev I.V."/>
            <person name="Spatafora J.W."/>
        </authorList>
    </citation>
    <scope>NUCLEOTIDE SEQUENCE [LARGE SCALE GENOMIC DNA]</scope>
    <source>
        <strain evidence="1 2">CBS 120377</strain>
    </source>
</reference>
<sequence>MADNTHKKIRNVRKRLQGCRFWVKGWMTSREASANKVQTLDLSAKKCSLYLVDEVQRLHNDFESMYTLWKELQVPEDFERDREVAVEYLESRARRNAVVMALNELIRTHNGASELKRALDDAIRSSRGATKPKDKDEMAIFNNAKTTSISLRASLDLAFRLCEEARDLFLDKEKILRRQYVEFYQRYVHPTWSIHRISMLLYKECDCEDCGKESWWRVAFNGL</sequence>
<name>A0A194XCW9_MOLSC</name>
<dbReference type="RefSeq" id="XP_018072359.1">
    <property type="nucleotide sequence ID" value="XM_018219721.1"/>
</dbReference>